<dbReference type="AlphaFoldDB" id="I4YLV9"/>
<feature type="domain" description="Response regulatory" evidence="2">
    <location>
        <begin position="13"/>
        <end position="124"/>
    </location>
</feature>
<dbReference type="Gene3D" id="3.40.50.2300">
    <property type="match status" value="1"/>
</dbReference>
<dbReference type="Proteomes" id="UP000003947">
    <property type="component" value="Unassembled WGS sequence"/>
</dbReference>
<sequence>MNSPLGQLLNHCRILVVEDEYFIADDMAKALESLGADVVGPASDQQKALALLSSTEKVHAAVLDINLRGCTAFPIADTLIEQGVPFVFTTGYAPASVPPIYADIPRWEKPFNYNDLAQSLPDLVRNG</sequence>
<dbReference type="GO" id="GO:0000160">
    <property type="term" value="P:phosphorelay signal transduction system"/>
    <property type="evidence" value="ECO:0007669"/>
    <property type="project" value="InterPro"/>
</dbReference>
<accession>I4YLV9</accession>
<dbReference type="eggNOG" id="COG0784">
    <property type="taxonomic scope" value="Bacteria"/>
</dbReference>
<dbReference type="PROSITE" id="PS50110">
    <property type="entry name" value="RESPONSE_REGULATORY"/>
    <property type="match status" value="1"/>
</dbReference>
<reference evidence="3 4" key="1">
    <citation type="submission" date="2012-02" db="EMBL/GenBank/DDBJ databases">
        <title>Improved High-Quality Draft sequence of Microvirga sp. WSM3557.</title>
        <authorList>
            <consortium name="US DOE Joint Genome Institute"/>
            <person name="Lucas S."/>
            <person name="Han J."/>
            <person name="Lapidus A."/>
            <person name="Cheng J.-F."/>
            <person name="Goodwin L."/>
            <person name="Pitluck S."/>
            <person name="Peters L."/>
            <person name="Zhang X."/>
            <person name="Detter J.C."/>
            <person name="Han C."/>
            <person name="Tapia R."/>
            <person name="Land M."/>
            <person name="Hauser L."/>
            <person name="Kyrpides N."/>
            <person name="Ivanova N."/>
            <person name="Pagani I."/>
            <person name="Brau L."/>
            <person name="Yates R."/>
            <person name="O'Hara G."/>
            <person name="Rui T."/>
            <person name="Howieson J."/>
            <person name="Reeve W."/>
            <person name="Woyke T."/>
        </authorList>
    </citation>
    <scope>NUCLEOTIDE SEQUENCE [LARGE SCALE GENOMIC DNA]</scope>
    <source>
        <strain evidence="3 4">WSM3557</strain>
    </source>
</reference>
<evidence type="ECO:0000256" key="1">
    <source>
        <dbReference type="PROSITE-ProRule" id="PRU00169"/>
    </source>
</evidence>
<dbReference type="EMBL" id="JH660647">
    <property type="protein sequence ID" value="EIM24951.1"/>
    <property type="molecule type" value="Genomic_DNA"/>
</dbReference>
<dbReference type="SMART" id="SM00448">
    <property type="entry name" value="REC"/>
    <property type="match status" value="1"/>
</dbReference>
<gene>
    <name evidence="3" type="ORF">MicloDRAFT_00056700</name>
</gene>
<dbReference type="InterPro" id="IPR001789">
    <property type="entry name" value="Sig_transdc_resp-reg_receiver"/>
</dbReference>
<organism evidence="3 4">
    <name type="scientific">Microvirga lotononidis</name>
    <dbReference type="NCBI Taxonomy" id="864069"/>
    <lineage>
        <taxon>Bacteria</taxon>
        <taxon>Pseudomonadati</taxon>
        <taxon>Pseudomonadota</taxon>
        <taxon>Alphaproteobacteria</taxon>
        <taxon>Hyphomicrobiales</taxon>
        <taxon>Methylobacteriaceae</taxon>
        <taxon>Microvirga</taxon>
    </lineage>
</organism>
<evidence type="ECO:0000313" key="4">
    <source>
        <dbReference type="Proteomes" id="UP000003947"/>
    </source>
</evidence>
<proteinExistence type="predicted"/>
<feature type="modified residue" description="4-aspartylphosphate" evidence="1">
    <location>
        <position position="64"/>
    </location>
</feature>
<dbReference type="SUPFAM" id="SSF52172">
    <property type="entry name" value="CheY-like"/>
    <property type="match status" value="1"/>
</dbReference>
<keyword evidence="1" id="KW-0597">Phosphoprotein</keyword>
<evidence type="ECO:0000313" key="3">
    <source>
        <dbReference type="EMBL" id="EIM24951.1"/>
    </source>
</evidence>
<dbReference type="HOGENOM" id="CLU_000445_69_11_5"/>
<evidence type="ECO:0000259" key="2">
    <source>
        <dbReference type="PROSITE" id="PS50110"/>
    </source>
</evidence>
<dbReference type="InterPro" id="IPR011006">
    <property type="entry name" value="CheY-like_superfamily"/>
</dbReference>
<dbReference type="OrthoDB" id="582170at2"/>
<dbReference type="PATRIC" id="fig|864069.3.peg.6088"/>
<name>I4YLV9_9HYPH</name>
<keyword evidence="4" id="KW-1185">Reference proteome</keyword>
<protein>
    <submittedName>
        <fullName evidence="3">CheY-like receiver domain-containing protein</fullName>
    </submittedName>
</protein>
<dbReference type="STRING" id="864069.MicloDRAFT_00056700"/>